<evidence type="ECO:0000313" key="3">
    <source>
        <dbReference type="Proteomes" id="UP000198771"/>
    </source>
</evidence>
<accession>A0A1G6CYZ6</accession>
<proteinExistence type="predicted"/>
<keyword evidence="1" id="KW-1133">Transmembrane helix</keyword>
<feature type="transmembrane region" description="Helical" evidence="1">
    <location>
        <begin position="33"/>
        <end position="55"/>
    </location>
</feature>
<dbReference type="EMBL" id="FMXO01000009">
    <property type="protein sequence ID" value="SDB38069.1"/>
    <property type="molecule type" value="Genomic_DNA"/>
</dbReference>
<dbReference type="RefSeq" id="WP_092120380.1">
    <property type="nucleotide sequence ID" value="NZ_FMXO01000009.1"/>
</dbReference>
<keyword evidence="3" id="KW-1185">Reference proteome</keyword>
<evidence type="ECO:0000313" key="2">
    <source>
        <dbReference type="EMBL" id="SDB38069.1"/>
    </source>
</evidence>
<dbReference type="OrthoDB" id="1806539at2"/>
<name>A0A1G6CYZ6_9BACT</name>
<feature type="transmembrane region" description="Helical" evidence="1">
    <location>
        <begin position="103"/>
        <end position="126"/>
    </location>
</feature>
<dbReference type="AlphaFoldDB" id="A0A1G6CYZ6"/>
<gene>
    <name evidence="2" type="ORF">SAMN05660653_01840</name>
</gene>
<protein>
    <submittedName>
        <fullName evidence="2">Uncharacterized protein</fullName>
    </submittedName>
</protein>
<dbReference type="Proteomes" id="UP000198771">
    <property type="component" value="Unassembled WGS sequence"/>
</dbReference>
<sequence length="205" mass="23603">MHEFHEFTLAAYHWLDSVLISPYRMISNPAGGFFFGTFILCLWCTLIGELTALGVGRMNRAHIRKLEQESIRLHNLSVKAIIHKDKESYRACNKMANEAWGKYFFATIGQGASTLWPVPFALAWMATRFQAIEFELAYPIPLLPEIVGYPAVFLPMYILVRICFAKLKPWLPFFHDDTPKLRRPGQEEEKMITWADVDKHKGLPG</sequence>
<evidence type="ECO:0000256" key="1">
    <source>
        <dbReference type="SAM" id="Phobius"/>
    </source>
</evidence>
<organism evidence="2 3">
    <name type="scientific">Desulfonatronum thiosulfatophilum</name>
    <dbReference type="NCBI Taxonomy" id="617002"/>
    <lineage>
        <taxon>Bacteria</taxon>
        <taxon>Pseudomonadati</taxon>
        <taxon>Thermodesulfobacteriota</taxon>
        <taxon>Desulfovibrionia</taxon>
        <taxon>Desulfovibrionales</taxon>
        <taxon>Desulfonatronaceae</taxon>
        <taxon>Desulfonatronum</taxon>
    </lineage>
</organism>
<feature type="transmembrane region" description="Helical" evidence="1">
    <location>
        <begin position="146"/>
        <end position="164"/>
    </location>
</feature>
<reference evidence="2 3" key="1">
    <citation type="submission" date="2016-10" db="EMBL/GenBank/DDBJ databases">
        <authorList>
            <person name="de Groot N.N."/>
        </authorList>
    </citation>
    <scope>NUCLEOTIDE SEQUENCE [LARGE SCALE GENOMIC DNA]</scope>
    <source>
        <strain evidence="2 3">ASO4-2</strain>
    </source>
</reference>
<keyword evidence="1" id="KW-0472">Membrane</keyword>
<keyword evidence="1" id="KW-0812">Transmembrane</keyword>
<dbReference type="STRING" id="617002.SAMN05660653_01840"/>